<evidence type="ECO:0000313" key="1">
    <source>
        <dbReference type="EMBL" id="PZX43065.1"/>
    </source>
</evidence>
<gene>
    <name evidence="1" type="ORF">LX97_00064</name>
</gene>
<proteinExistence type="predicted"/>
<comment type="caution">
    <text evidence="1">The sequence shown here is derived from an EMBL/GenBank/DDBJ whole genome shotgun (WGS) entry which is preliminary data.</text>
</comment>
<reference evidence="1 2" key="1">
    <citation type="submission" date="2018-06" db="EMBL/GenBank/DDBJ databases">
        <title>Genomic Encyclopedia of Archaeal and Bacterial Type Strains, Phase II (KMG-II): from individual species to whole genera.</title>
        <authorList>
            <person name="Goeker M."/>
        </authorList>
    </citation>
    <scope>NUCLEOTIDE SEQUENCE [LARGE SCALE GENOMIC DNA]</scope>
    <source>
        <strain evidence="1 2">DSM 17205</strain>
    </source>
</reference>
<protein>
    <submittedName>
        <fullName evidence="1">Uncharacterized protein</fullName>
    </submittedName>
</protein>
<evidence type="ECO:0000313" key="2">
    <source>
        <dbReference type="Proteomes" id="UP000248584"/>
    </source>
</evidence>
<sequence length="49" mass="5757">MNTPNTSIFNLIEIFTTGKNKIKEMIQPKKYCETHLLEDYYCDQSQIGN</sequence>
<keyword evidence="2" id="KW-1185">Reference proteome</keyword>
<dbReference type="Proteomes" id="UP000248584">
    <property type="component" value="Unassembled WGS sequence"/>
</dbReference>
<name>A0ABX5PZA5_9FLAO</name>
<dbReference type="EMBL" id="QKZR01000001">
    <property type="protein sequence ID" value="PZX43065.1"/>
    <property type="molecule type" value="Genomic_DNA"/>
</dbReference>
<accession>A0ABX5PZA5</accession>
<organism evidence="1 2">
    <name type="scientific">Nonlabens dokdonensis</name>
    <dbReference type="NCBI Taxonomy" id="328515"/>
    <lineage>
        <taxon>Bacteria</taxon>
        <taxon>Pseudomonadati</taxon>
        <taxon>Bacteroidota</taxon>
        <taxon>Flavobacteriia</taxon>
        <taxon>Flavobacteriales</taxon>
        <taxon>Flavobacteriaceae</taxon>
        <taxon>Nonlabens</taxon>
    </lineage>
</organism>